<dbReference type="PANTHER" id="PTHR45436">
    <property type="entry name" value="SENSOR HISTIDINE KINASE YKOH"/>
    <property type="match status" value="1"/>
</dbReference>
<dbReference type="SMART" id="SM00388">
    <property type="entry name" value="HisKA"/>
    <property type="match status" value="1"/>
</dbReference>
<proteinExistence type="predicted"/>
<evidence type="ECO:0000313" key="13">
    <source>
        <dbReference type="Proteomes" id="UP001595956"/>
    </source>
</evidence>
<organism evidence="12 13">
    <name type="scientific">Nocardioides caricicola</name>
    <dbReference type="NCBI Taxonomy" id="634770"/>
    <lineage>
        <taxon>Bacteria</taxon>
        <taxon>Bacillati</taxon>
        <taxon>Actinomycetota</taxon>
        <taxon>Actinomycetes</taxon>
        <taxon>Propionibacteriales</taxon>
        <taxon>Nocardioidaceae</taxon>
        <taxon>Nocardioides</taxon>
    </lineage>
</organism>
<keyword evidence="4" id="KW-0597">Phosphoprotein</keyword>
<evidence type="ECO:0000259" key="11">
    <source>
        <dbReference type="PROSITE" id="PS50885"/>
    </source>
</evidence>
<evidence type="ECO:0000256" key="5">
    <source>
        <dbReference type="ARBA" id="ARBA00022679"/>
    </source>
</evidence>
<dbReference type="InterPro" id="IPR003661">
    <property type="entry name" value="HisK_dim/P_dom"/>
</dbReference>
<evidence type="ECO:0000256" key="6">
    <source>
        <dbReference type="ARBA" id="ARBA00022692"/>
    </source>
</evidence>
<name>A0ABW0MZZ5_9ACTN</name>
<accession>A0ABW0MZZ5</accession>
<comment type="subcellular location">
    <subcellularLocation>
        <location evidence="2">Cell membrane</location>
    </subcellularLocation>
</comment>
<evidence type="ECO:0000256" key="8">
    <source>
        <dbReference type="ARBA" id="ARBA00022989"/>
    </source>
</evidence>
<dbReference type="InterPro" id="IPR050428">
    <property type="entry name" value="TCS_sensor_his_kinase"/>
</dbReference>
<dbReference type="EMBL" id="JBHSMD010000004">
    <property type="protein sequence ID" value="MFC5493910.1"/>
    <property type="molecule type" value="Genomic_DNA"/>
</dbReference>
<feature type="transmembrane region" description="Helical" evidence="10">
    <location>
        <begin position="6"/>
        <end position="27"/>
    </location>
</feature>
<keyword evidence="13" id="KW-1185">Reference proteome</keyword>
<comment type="caution">
    <text evidence="12">The sequence shown here is derived from an EMBL/GenBank/DDBJ whole genome shotgun (WGS) entry which is preliminary data.</text>
</comment>
<evidence type="ECO:0000313" key="12">
    <source>
        <dbReference type="EMBL" id="MFC5493910.1"/>
    </source>
</evidence>
<dbReference type="EC" id="2.7.13.3" evidence="3"/>
<dbReference type="SUPFAM" id="SSF47384">
    <property type="entry name" value="Homodimeric domain of signal transducing histidine kinase"/>
    <property type="match status" value="1"/>
</dbReference>
<dbReference type="CDD" id="cd00082">
    <property type="entry name" value="HisKA"/>
    <property type="match status" value="1"/>
</dbReference>
<dbReference type="InterPro" id="IPR036097">
    <property type="entry name" value="HisK_dim/P_sf"/>
</dbReference>
<comment type="catalytic activity">
    <reaction evidence="1">
        <text>ATP + protein L-histidine = ADP + protein N-phospho-L-histidine.</text>
        <dbReference type="EC" id="2.7.13.3"/>
    </reaction>
</comment>
<keyword evidence="7 12" id="KW-0418">Kinase</keyword>
<keyword evidence="6 10" id="KW-0812">Transmembrane</keyword>
<reference evidence="13" key="1">
    <citation type="journal article" date="2019" name="Int. J. Syst. Evol. Microbiol.">
        <title>The Global Catalogue of Microorganisms (GCM) 10K type strain sequencing project: providing services to taxonomists for standard genome sequencing and annotation.</title>
        <authorList>
            <consortium name="The Broad Institute Genomics Platform"/>
            <consortium name="The Broad Institute Genome Sequencing Center for Infectious Disease"/>
            <person name="Wu L."/>
            <person name="Ma J."/>
        </authorList>
    </citation>
    <scope>NUCLEOTIDE SEQUENCE [LARGE SCALE GENOMIC DNA]</scope>
    <source>
        <strain evidence="13">KACC 13778</strain>
    </source>
</reference>
<dbReference type="RefSeq" id="WP_345178592.1">
    <property type="nucleotide sequence ID" value="NZ_BAABFQ010000007.1"/>
</dbReference>
<keyword evidence="8 10" id="KW-1133">Transmembrane helix</keyword>
<evidence type="ECO:0000256" key="1">
    <source>
        <dbReference type="ARBA" id="ARBA00000085"/>
    </source>
</evidence>
<evidence type="ECO:0000256" key="3">
    <source>
        <dbReference type="ARBA" id="ARBA00012438"/>
    </source>
</evidence>
<dbReference type="PANTHER" id="PTHR45436:SF5">
    <property type="entry name" value="SENSOR HISTIDINE KINASE TRCS"/>
    <property type="match status" value="1"/>
</dbReference>
<evidence type="ECO:0000256" key="10">
    <source>
        <dbReference type="SAM" id="Phobius"/>
    </source>
</evidence>
<dbReference type="Pfam" id="PF00512">
    <property type="entry name" value="HisKA"/>
    <property type="match status" value="1"/>
</dbReference>
<evidence type="ECO:0000256" key="2">
    <source>
        <dbReference type="ARBA" id="ARBA00004236"/>
    </source>
</evidence>
<dbReference type="InterPro" id="IPR003660">
    <property type="entry name" value="HAMP_dom"/>
</dbReference>
<dbReference type="Proteomes" id="UP001595956">
    <property type="component" value="Unassembled WGS sequence"/>
</dbReference>
<sequence length="403" mass="43527">MRERLTLAFVVLTILLLLGAGIIRSYVLRDLIREQESQHLSQEVSLISTIVSGRDETGATIDEEFLQTLVSPDARLEYDPESGPPLVVYGEEYSGADDPDADMASTVVLDDATITLSQSDAVVRDIVGRDMSSIAALFLLIAVVAGIVGFIIASALSSPFQRLAVAAAALGRGRFDLELPRTRIPEARAISNALRASAHQLEDRVHRERDFAEHASHVLRTPLTGLRLELEDLTLRDDVPDDVKETAARSLASVEQVGTVAAELVDLTRRGSLVEGSELPLVDLATQLAQRWADRLGVRNRTLTAAAEGDLSLSYTPGPVEHVTDLLLADVVRRGTGAVRIVFYGEDGGHLRVRVECEGRTEAATGAETLDRVSQVRSVVEALGGRVTGDHPADGIEVLLPRR</sequence>
<dbReference type="Gene3D" id="1.10.287.130">
    <property type="match status" value="1"/>
</dbReference>
<evidence type="ECO:0000256" key="4">
    <source>
        <dbReference type="ARBA" id="ARBA00022553"/>
    </source>
</evidence>
<protein>
    <recommendedName>
        <fullName evidence="3">histidine kinase</fullName>
        <ecNumber evidence="3">2.7.13.3</ecNumber>
    </recommendedName>
</protein>
<feature type="transmembrane region" description="Helical" evidence="10">
    <location>
        <begin position="134"/>
        <end position="156"/>
    </location>
</feature>
<keyword evidence="9" id="KW-0902">Two-component regulatory system</keyword>
<keyword evidence="10" id="KW-0472">Membrane</keyword>
<dbReference type="GO" id="GO:0016301">
    <property type="term" value="F:kinase activity"/>
    <property type="evidence" value="ECO:0007669"/>
    <property type="project" value="UniProtKB-KW"/>
</dbReference>
<evidence type="ECO:0000256" key="7">
    <source>
        <dbReference type="ARBA" id="ARBA00022777"/>
    </source>
</evidence>
<feature type="domain" description="HAMP" evidence="11">
    <location>
        <begin position="154"/>
        <end position="206"/>
    </location>
</feature>
<dbReference type="PROSITE" id="PS50885">
    <property type="entry name" value="HAMP"/>
    <property type="match status" value="1"/>
</dbReference>
<keyword evidence="5" id="KW-0808">Transferase</keyword>
<gene>
    <name evidence="12" type="ORF">ACFPKY_12415</name>
</gene>
<evidence type="ECO:0000256" key="9">
    <source>
        <dbReference type="ARBA" id="ARBA00023012"/>
    </source>
</evidence>